<evidence type="ECO:0000313" key="7">
    <source>
        <dbReference type="Proteomes" id="UP000447876"/>
    </source>
</evidence>
<dbReference type="AlphaFoldDB" id="A0A7X3CMI3"/>
<dbReference type="Pfam" id="PF13407">
    <property type="entry name" value="Peripla_BP_4"/>
    <property type="match status" value="1"/>
</dbReference>
<dbReference type="RefSeq" id="WP_330163260.1">
    <property type="nucleotide sequence ID" value="NZ_WNZW01000001.1"/>
</dbReference>
<comment type="caution">
    <text evidence="6">The sequence shown here is derived from an EMBL/GenBank/DDBJ whole genome shotgun (WGS) entry which is preliminary data.</text>
</comment>
<name>A0A7X3CMI3_9BACL</name>
<sequence length="399" mass="43131">MKKDRKDSKPLAMRLLKLILAVCLVVLPLGCGTVRMGNEDTAGSNRHESRIGEAGRSAGGMTPEDEAIPRGGAVPDEGLSLDGRLSSAGIMPSHREGQSGGTVMPSRPIVLGFSQLGSESDWRNANSQSVKEAAKEAGITLIFDNAEQSQRKQFEAIRSFIRQKVDVIAIAPVVQSGWEGILDEIQEAGIPVIIVDRTVDTADASQYVTLIGSDFYEEGQKAGKYVLDKMAASTGPIGIVELKGTEGSTPSIDRGRGFHDTITGTDKFVFLGSEYADFTHEQGKDRMRSLLHQLGGDIDVLFSHNDDMALGAIEAMEEYGLQPGKDIVIVSVDGTRKALEQLIKGKINCVVECNPLLGPNLMQAVNEIMEGRTLPKRIVTPESVFTEVTAEREISSRKY</sequence>
<evidence type="ECO:0000256" key="3">
    <source>
        <dbReference type="ARBA" id="ARBA00022729"/>
    </source>
</evidence>
<evidence type="ECO:0000256" key="1">
    <source>
        <dbReference type="ARBA" id="ARBA00004196"/>
    </source>
</evidence>
<comment type="subcellular location">
    <subcellularLocation>
        <location evidence="1">Cell envelope</location>
    </subcellularLocation>
</comment>
<gene>
    <name evidence="6" type="ORF">GNP95_04210</name>
</gene>
<dbReference type="PANTHER" id="PTHR46847">
    <property type="entry name" value="D-ALLOSE-BINDING PERIPLASMIC PROTEIN-RELATED"/>
    <property type="match status" value="1"/>
</dbReference>
<comment type="similarity">
    <text evidence="2">Belongs to the bacterial solute-binding protein 2 family.</text>
</comment>
<dbReference type="EMBL" id="WNZW01000001">
    <property type="protein sequence ID" value="MUG44202.1"/>
    <property type="molecule type" value="Genomic_DNA"/>
</dbReference>
<organism evidence="6 7">
    <name type="scientific">Paenibacillus woosongensis</name>
    <dbReference type="NCBI Taxonomy" id="307580"/>
    <lineage>
        <taxon>Bacteria</taxon>
        <taxon>Bacillati</taxon>
        <taxon>Bacillota</taxon>
        <taxon>Bacilli</taxon>
        <taxon>Bacillales</taxon>
        <taxon>Paenibacillaceae</taxon>
        <taxon>Paenibacillus</taxon>
    </lineage>
</organism>
<dbReference type="InterPro" id="IPR028082">
    <property type="entry name" value="Peripla_BP_I"/>
</dbReference>
<evidence type="ECO:0000313" key="6">
    <source>
        <dbReference type="EMBL" id="MUG44202.1"/>
    </source>
</evidence>
<feature type="domain" description="Periplasmic binding protein" evidence="5">
    <location>
        <begin position="113"/>
        <end position="371"/>
    </location>
</feature>
<reference evidence="6 7" key="1">
    <citation type="submission" date="2019-11" db="EMBL/GenBank/DDBJ databases">
        <title>Draft genome sequences of five Paenibacillus species of dairy origin.</title>
        <authorList>
            <person name="Olajide A.M."/>
            <person name="Chen S."/>
            <person name="Lapointe G."/>
        </authorList>
    </citation>
    <scope>NUCLEOTIDE SEQUENCE [LARGE SCALE GENOMIC DNA]</scope>
    <source>
        <strain evidence="6 7">12CR55</strain>
    </source>
</reference>
<dbReference type="SUPFAM" id="SSF53822">
    <property type="entry name" value="Periplasmic binding protein-like I"/>
    <property type="match status" value="1"/>
</dbReference>
<evidence type="ECO:0000256" key="2">
    <source>
        <dbReference type="ARBA" id="ARBA00007639"/>
    </source>
</evidence>
<dbReference type="GO" id="GO:0030313">
    <property type="term" value="C:cell envelope"/>
    <property type="evidence" value="ECO:0007669"/>
    <property type="project" value="UniProtKB-SubCell"/>
</dbReference>
<evidence type="ECO:0000259" key="5">
    <source>
        <dbReference type="Pfam" id="PF13407"/>
    </source>
</evidence>
<feature type="region of interest" description="Disordered" evidence="4">
    <location>
        <begin position="39"/>
        <end position="104"/>
    </location>
</feature>
<accession>A0A7X3CMI3</accession>
<evidence type="ECO:0000256" key="4">
    <source>
        <dbReference type="SAM" id="MobiDB-lite"/>
    </source>
</evidence>
<dbReference type="CDD" id="cd06309">
    <property type="entry name" value="PBP1_galactofuranose_YtfQ-like"/>
    <property type="match status" value="1"/>
</dbReference>
<protein>
    <submittedName>
        <fullName evidence="6">Substrate-binding domain-containing protein</fullName>
    </submittedName>
</protein>
<dbReference type="PANTHER" id="PTHR46847:SF3">
    <property type="entry name" value="GALACTOFURANOSE-BINDING PROTEIN YTFQ"/>
    <property type="match status" value="1"/>
</dbReference>
<proteinExistence type="inferred from homology"/>
<dbReference type="InterPro" id="IPR025997">
    <property type="entry name" value="SBP_2_dom"/>
</dbReference>
<dbReference type="Proteomes" id="UP000447876">
    <property type="component" value="Unassembled WGS sequence"/>
</dbReference>
<dbReference type="Gene3D" id="3.40.50.2300">
    <property type="match status" value="2"/>
</dbReference>
<keyword evidence="3" id="KW-0732">Signal</keyword>
<dbReference type="GO" id="GO:0030246">
    <property type="term" value="F:carbohydrate binding"/>
    <property type="evidence" value="ECO:0007669"/>
    <property type="project" value="UniProtKB-ARBA"/>
</dbReference>